<protein>
    <submittedName>
        <fullName evidence="1">Uncharacterized protein</fullName>
    </submittedName>
</protein>
<accession>A0A3M7Q6F5</accession>
<dbReference type="AlphaFoldDB" id="A0A3M7Q6F5"/>
<dbReference type="EMBL" id="REGN01007269">
    <property type="protein sequence ID" value="RNA06839.1"/>
    <property type="molecule type" value="Genomic_DNA"/>
</dbReference>
<reference evidence="1 2" key="1">
    <citation type="journal article" date="2018" name="Sci. Rep.">
        <title>Genomic signatures of local adaptation to the degree of environmental predictability in rotifers.</title>
        <authorList>
            <person name="Franch-Gras L."/>
            <person name="Hahn C."/>
            <person name="Garcia-Roger E.M."/>
            <person name="Carmona M.J."/>
            <person name="Serra M."/>
            <person name="Gomez A."/>
        </authorList>
    </citation>
    <scope>NUCLEOTIDE SEQUENCE [LARGE SCALE GENOMIC DNA]</scope>
    <source>
        <strain evidence="1">HYR1</strain>
    </source>
</reference>
<sequence length="130" mass="15020">MNLDVEIVQNLKDSEAELLICDFFANQFESNSIVLLTFPSNQIDSVQNRTVLFETKSSFESKILAVSKSCDAYESIKLVDDVNFFKYKRPAYIQNPLIFSEIRKGVLIFVQNIFIQPFGHLQQYAIELQQ</sequence>
<organism evidence="1 2">
    <name type="scientific">Brachionus plicatilis</name>
    <name type="common">Marine rotifer</name>
    <name type="synonym">Brachionus muelleri</name>
    <dbReference type="NCBI Taxonomy" id="10195"/>
    <lineage>
        <taxon>Eukaryota</taxon>
        <taxon>Metazoa</taxon>
        <taxon>Spiralia</taxon>
        <taxon>Gnathifera</taxon>
        <taxon>Rotifera</taxon>
        <taxon>Eurotatoria</taxon>
        <taxon>Monogononta</taxon>
        <taxon>Pseudotrocha</taxon>
        <taxon>Ploima</taxon>
        <taxon>Brachionidae</taxon>
        <taxon>Brachionus</taxon>
    </lineage>
</organism>
<comment type="caution">
    <text evidence="1">The sequence shown here is derived from an EMBL/GenBank/DDBJ whole genome shotgun (WGS) entry which is preliminary data.</text>
</comment>
<name>A0A3M7Q6F5_BRAPC</name>
<dbReference type="Proteomes" id="UP000276133">
    <property type="component" value="Unassembled WGS sequence"/>
</dbReference>
<evidence type="ECO:0000313" key="1">
    <source>
        <dbReference type="EMBL" id="RNA06839.1"/>
    </source>
</evidence>
<proteinExistence type="predicted"/>
<evidence type="ECO:0000313" key="2">
    <source>
        <dbReference type="Proteomes" id="UP000276133"/>
    </source>
</evidence>
<keyword evidence="2" id="KW-1185">Reference proteome</keyword>
<gene>
    <name evidence="1" type="ORF">BpHYR1_039781</name>
</gene>